<gene>
    <name evidence="2" type="ORF">SAMN04488691_107207</name>
</gene>
<reference evidence="2 3" key="1">
    <citation type="submission" date="2016-10" db="EMBL/GenBank/DDBJ databases">
        <authorList>
            <person name="de Groot N.N."/>
        </authorList>
    </citation>
    <scope>NUCLEOTIDE SEQUENCE [LARGE SCALE GENOMIC DNA]</scope>
    <source>
        <strain evidence="2 3">CDM_5</strain>
    </source>
</reference>
<name>A0A1H7SSR7_HALLR</name>
<sequence>MPSAMGFCVPTDTIEDMEPQLRRPTRRACERCGRVERWDGDAATWRVASEDGDKQVGNPYCIHEWDINGRFAPFEEPA</sequence>
<dbReference type="InterPro" id="IPR046782">
    <property type="entry name" value="HEWD"/>
</dbReference>
<dbReference type="Pfam" id="PF20576">
    <property type="entry name" value="HEWD"/>
    <property type="match status" value="1"/>
</dbReference>
<organism evidence="2 3">
    <name type="scientific">Haloferax larsenii</name>
    <dbReference type="NCBI Taxonomy" id="302484"/>
    <lineage>
        <taxon>Archaea</taxon>
        <taxon>Methanobacteriati</taxon>
        <taxon>Methanobacteriota</taxon>
        <taxon>Stenosarchaea group</taxon>
        <taxon>Halobacteria</taxon>
        <taxon>Halobacteriales</taxon>
        <taxon>Haloferacaceae</taxon>
        <taxon>Haloferax</taxon>
    </lineage>
</organism>
<feature type="domain" description="HEWD" evidence="1">
    <location>
        <begin position="17"/>
        <end position="76"/>
    </location>
</feature>
<accession>A0A1H7SSR7</accession>
<evidence type="ECO:0000313" key="2">
    <source>
        <dbReference type="EMBL" id="SEL75660.1"/>
    </source>
</evidence>
<dbReference type="Proteomes" id="UP000183894">
    <property type="component" value="Unassembled WGS sequence"/>
</dbReference>
<evidence type="ECO:0000313" key="3">
    <source>
        <dbReference type="Proteomes" id="UP000183894"/>
    </source>
</evidence>
<evidence type="ECO:0000259" key="1">
    <source>
        <dbReference type="Pfam" id="PF20576"/>
    </source>
</evidence>
<proteinExistence type="predicted"/>
<dbReference type="EMBL" id="FOAD01000007">
    <property type="protein sequence ID" value="SEL75660.1"/>
    <property type="molecule type" value="Genomic_DNA"/>
</dbReference>
<dbReference type="AlphaFoldDB" id="A0A1H7SSR7"/>
<protein>
    <recommendedName>
        <fullName evidence="1">HEWD domain-containing protein</fullName>
    </recommendedName>
</protein>